<comment type="caution">
    <text evidence="2">The sequence shown here is derived from an EMBL/GenBank/DDBJ whole genome shotgun (WGS) entry which is preliminary data.</text>
</comment>
<name>A0AAD2CNA7_9STRA</name>
<protein>
    <submittedName>
        <fullName evidence="2">Uncharacterized protein</fullName>
    </submittedName>
</protein>
<dbReference type="AlphaFoldDB" id="A0AAD2CNA7"/>
<reference evidence="2" key="1">
    <citation type="submission" date="2023-08" db="EMBL/GenBank/DDBJ databases">
        <authorList>
            <person name="Audoor S."/>
            <person name="Bilcke G."/>
        </authorList>
    </citation>
    <scope>NUCLEOTIDE SEQUENCE</scope>
</reference>
<sequence length="187" mass="21542">MVWMQNLMRRRQSQSPPGDSSSRSFFGSKNKRRSLRRATGDPNAEYSYTASSGSDDAAWRVENIRGSPPTADEWWHEDTSMESSFEQSDEDDTSSGTEERLETFLAKSNNAGNLKFYNCGLETWSRARSEWNKRTVKELPPRPTPAEYNQLVRGLKKHSTLRTYELPRQMTLSDLIDVYTDIWEGDV</sequence>
<evidence type="ECO:0000256" key="1">
    <source>
        <dbReference type="SAM" id="MobiDB-lite"/>
    </source>
</evidence>
<dbReference type="Proteomes" id="UP001295423">
    <property type="component" value="Unassembled WGS sequence"/>
</dbReference>
<accession>A0AAD2CNA7</accession>
<dbReference type="EMBL" id="CAKOGP040000113">
    <property type="protein sequence ID" value="CAJ1930557.1"/>
    <property type="molecule type" value="Genomic_DNA"/>
</dbReference>
<organism evidence="2 3">
    <name type="scientific">Cylindrotheca closterium</name>
    <dbReference type="NCBI Taxonomy" id="2856"/>
    <lineage>
        <taxon>Eukaryota</taxon>
        <taxon>Sar</taxon>
        <taxon>Stramenopiles</taxon>
        <taxon>Ochrophyta</taxon>
        <taxon>Bacillariophyta</taxon>
        <taxon>Bacillariophyceae</taxon>
        <taxon>Bacillariophycidae</taxon>
        <taxon>Bacillariales</taxon>
        <taxon>Bacillariaceae</taxon>
        <taxon>Cylindrotheca</taxon>
    </lineage>
</organism>
<keyword evidence="3" id="KW-1185">Reference proteome</keyword>
<feature type="region of interest" description="Disordered" evidence="1">
    <location>
        <begin position="1"/>
        <end position="98"/>
    </location>
</feature>
<gene>
    <name evidence="2" type="ORF">CYCCA115_LOCUS1980</name>
</gene>
<feature type="compositionally biased region" description="Low complexity" evidence="1">
    <location>
        <begin position="13"/>
        <end position="28"/>
    </location>
</feature>
<evidence type="ECO:0000313" key="2">
    <source>
        <dbReference type="EMBL" id="CAJ1930557.1"/>
    </source>
</evidence>
<proteinExistence type="predicted"/>
<evidence type="ECO:0000313" key="3">
    <source>
        <dbReference type="Proteomes" id="UP001295423"/>
    </source>
</evidence>